<evidence type="ECO:0000313" key="2">
    <source>
        <dbReference type="Proteomes" id="UP000183794"/>
    </source>
</evidence>
<protein>
    <submittedName>
        <fullName evidence="1">Membrane-bound lytic murein transglycosylase B</fullName>
    </submittedName>
</protein>
<dbReference type="STRING" id="80854.MVIS_0580"/>
<dbReference type="GO" id="GO:0009253">
    <property type="term" value="P:peptidoglycan catabolic process"/>
    <property type="evidence" value="ECO:0007669"/>
    <property type="project" value="TreeGrafter"/>
</dbReference>
<dbReference type="InterPro" id="IPR023346">
    <property type="entry name" value="Lysozyme-like_dom_sf"/>
</dbReference>
<gene>
    <name evidence="1" type="ORF">NVI5450_0283</name>
</gene>
<organism evidence="1 2">
    <name type="scientific">Moritella viscosa</name>
    <dbReference type="NCBI Taxonomy" id="80854"/>
    <lineage>
        <taxon>Bacteria</taxon>
        <taxon>Pseudomonadati</taxon>
        <taxon>Pseudomonadota</taxon>
        <taxon>Gammaproteobacteria</taxon>
        <taxon>Alteromonadales</taxon>
        <taxon>Moritellaceae</taxon>
        <taxon>Moritella</taxon>
    </lineage>
</organism>
<dbReference type="NCBIfam" id="TIGR02282">
    <property type="entry name" value="MltB"/>
    <property type="match status" value="1"/>
</dbReference>
<name>A0A090I9K2_9GAMM</name>
<dbReference type="Gene3D" id="1.10.530.10">
    <property type="match status" value="1"/>
</dbReference>
<dbReference type="AlphaFoldDB" id="A0A090I9K2"/>
<dbReference type="Gene3D" id="1.10.8.350">
    <property type="entry name" value="Bacterial muramidase"/>
    <property type="match status" value="1"/>
</dbReference>
<dbReference type="GO" id="GO:0008933">
    <property type="term" value="F:peptidoglycan lytic transglycosylase activity"/>
    <property type="evidence" value="ECO:0007669"/>
    <property type="project" value="TreeGrafter"/>
</dbReference>
<sequence length="331" mass="37543">MLGKKVLFLLGLAAFQANSAELSSEHKTWVEELSTKYDISKQVLTDAIGKAKFDENVLTKIQTPWEKKPWYKYAPIFITESRINKGVEYWKQYEETFAKAEAEYGVPAQVIVAIMGVETFYGKYKGNISVLDSLYTLGFNYPSRGKFFRQEFAQYIKLSEQQGWNLTDTQGSYAGAMGLGQFISSSYSHYGVDFSGDGKVDMINDPIDAIGSIANYFNKHNWKADESVAYPVKADSEKVAALLNKSLKIKYTWADLKTAGVVLKESDERVPAIIIEDSTPAKLLKLQQLDSDEYWVYLDNFYSITRYNHSPLYAMAVFQLSEKIKQAKHAQ</sequence>
<dbReference type="EMBL" id="FPLD01000007">
    <property type="protein sequence ID" value="SGY83479.1"/>
    <property type="molecule type" value="Genomic_DNA"/>
</dbReference>
<dbReference type="SUPFAM" id="SSF53955">
    <property type="entry name" value="Lysozyme-like"/>
    <property type="match status" value="1"/>
</dbReference>
<accession>A0A090I9K2</accession>
<dbReference type="PANTHER" id="PTHR30163:SF9">
    <property type="entry name" value="MEMBRANE-BOUND LYTIC MUREIN TRANSGLYCOSYLASE B"/>
    <property type="match status" value="1"/>
</dbReference>
<dbReference type="KEGG" id="mvs:MVIS_0580"/>
<dbReference type="PATRIC" id="fig|80854.5.peg.610"/>
<dbReference type="Pfam" id="PF13406">
    <property type="entry name" value="SLT_2"/>
    <property type="match status" value="1"/>
</dbReference>
<dbReference type="CDD" id="cd13399">
    <property type="entry name" value="Slt35-like"/>
    <property type="match status" value="1"/>
</dbReference>
<dbReference type="InterPro" id="IPR011757">
    <property type="entry name" value="Lytic_transglycosylase_MltB"/>
</dbReference>
<reference evidence="1 2" key="1">
    <citation type="submission" date="2016-11" db="EMBL/GenBank/DDBJ databases">
        <authorList>
            <person name="Jaros S."/>
            <person name="Januszkiewicz K."/>
            <person name="Wedrychowicz H."/>
        </authorList>
    </citation>
    <scope>NUCLEOTIDE SEQUENCE [LARGE SCALE GENOMIC DNA]</scope>
    <source>
        <strain evidence="1">NVI 5450</strain>
    </source>
</reference>
<dbReference type="PANTHER" id="PTHR30163">
    <property type="entry name" value="MEMBRANE-BOUND LYTIC MUREIN TRANSGLYCOSYLASE B"/>
    <property type="match status" value="1"/>
</dbReference>
<dbReference type="InterPro" id="IPR031304">
    <property type="entry name" value="SLT_2"/>
</dbReference>
<evidence type="ECO:0000313" key="1">
    <source>
        <dbReference type="EMBL" id="SGY83479.1"/>
    </source>
</evidence>
<dbReference type="Proteomes" id="UP000183794">
    <property type="component" value="Unassembled WGS sequence"/>
</dbReference>
<dbReference type="RefSeq" id="WP_045109028.1">
    <property type="nucleotide sequence ID" value="NZ_CAWRBC010000063.1"/>
</dbReference>
<dbReference type="HOGENOM" id="CLU_035402_1_1_6"/>
<dbReference type="OrthoDB" id="9772911at2"/>
<dbReference type="InterPro" id="IPR043426">
    <property type="entry name" value="MltB-like"/>
</dbReference>
<proteinExistence type="predicted"/>